<gene>
    <name evidence="1" type="ORF">SDC9_84262</name>
</gene>
<dbReference type="EMBL" id="VSSQ01008019">
    <property type="protein sequence ID" value="MPM37644.1"/>
    <property type="molecule type" value="Genomic_DNA"/>
</dbReference>
<reference evidence="1" key="1">
    <citation type="submission" date="2019-08" db="EMBL/GenBank/DDBJ databases">
        <authorList>
            <person name="Kucharzyk K."/>
            <person name="Murdoch R.W."/>
            <person name="Higgins S."/>
            <person name="Loffler F."/>
        </authorList>
    </citation>
    <scope>NUCLEOTIDE SEQUENCE</scope>
</reference>
<name>A0A644ZIK7_9ZZZZ</name>
<comment type="caution">
    <text evidence="1">The sequence shown here is derived from an EMBL/GenBank/DDBJ whole genome shotgun (WGS) entry which is preliminary data.</text>
</comment>
<evidence type="ECO:0000313" key="1">
    <source>
        <dbReference type="EMBL" id="MPM37644.1"/>
    </source>
</evidence>
<proteinExistence type="predicted"/>
<organism evidence="1">
    <name type="scientific">bioreactor metagenome</name>
    <dbReference type="NCBI Taxonomy" id="1076179"/>
    <lineage>
        <taxon>unclassified sequences</taxon>
        <taxon>metagenomes</taxon>
        <taxon>ecological metagenomes</taxon>
    </lineage>
</organism>
<sequence>MKNKFSKLYLELVEWRDDEIKYGHMEKAKRIQKVIKRKKAMIKLYIQ</sequence>
<accession>A0A644ZIK7</accession>
<dbReference type="AlphaFoldDB" id="A0A644ZIK7"/>
<protein>
    <submittedName>
        <fullName evidence="1">Uncharacterized protein</fullName>
    </submittedName>
</protein>